<sequence length="418" mass="47625">MSVNHHLLAKTATDSILKKFKEGNWKCCGNIGTNFYRTGVDASFPSPDAAFYDNGNKIMVSFEFKPPTENKRGILTGLGQSIAYLKTSSISYLIIPKKLEDFDLQDYMKNLFSNLVGGKLPIGLIAYDNDHPSEVSVIHNVDSLLEVKKFNQISEGRFWAKHQDLPIPLFHLILHCYYLKKIGKVPGDAFADCWKNYLFKSNSLKTLEPTDVKDIRDEVIKTLAGSKNIRFLEKNLKKAKKLSGEKQKEAISKLKKDSNTEFVGDNYYNSLKKNFVTFLKHVGLVESTGNLTEYGVKLYHLGLMNGPNSKIFQDYFLKCVLETGRHLDLIFDIDGLCNEYRGKMTTKEITSKMNDDYEKGGMIKRNPNRNAGKTSRVGFLKYEFILWRSLSLIEKTKGKPDISFNWKKITEVCSLPEL</sequence>
<keyword evidence="2" id="KW-1185">Reference proteome</keyword>
<dbReference type="AlphaFoldDB" id="A0A7D5M4M0"/>
<dbReference type="RefSeq" id="WP_179370978.1">
    <property type="nucleotide sequence ID" value="NZ_CP026995.1"/>
</dbReference>
<name>A0A7D5M4M0_9ARCH</name>
<accession>A0A7D5M4M0</accession>
<dbReference type="KEGG" id="nue:C5F50_08540"/>
<evidence type="ECO:0000313" key="1">
    <source>
        <dbReference type="EMBL" id="QLH07114.1"/>
    </source>
</evidence>
<organism evidence="1 2">
    <name type="scientific">Nitrosopumilus ureiphilus</name>
    <dbReference type="NCBI Taxonomy" id="1470067"/>
    <lineage>
        <taxon>Archaea</taxon>
        <taxon>Nitrososphaerota</taxon>
        <taxon>Nitrososphaeria</taxon>
        <taxon>Nitrosopumilales</taxon>
        <taxon>Nitrosopumilaceae</taxon>
        <taxon>Nitrosopumilus</taxon>
    </lineage>
</organism>
<reference evidence="1 2" key="1">
    <citation type="submission" date="2018-02" db="EMBL/GenBank/DDBJ databases">
        <title>Complete genome of Nitrosopumilus ureaphilus PS0.</title>
        <authorList>
            <person name="Qin W."/>
            <person name="Zheng Y."/>
            <person name="Stahl D.A."/>
        </authorList>
    </citation>
    <scope>NUCLEOTIDE SEQUENCE [LARGE SCALE GENOMIC DNA]</scope>
    <source>
        <strain evidence="1 2">PS0</strain>
    </source>
</reference>
<gene>
    <name evidence="1" type="ORF">C5F50_08540</name>
</gene>
<dbReference type="EMBL" id="CP026995">
    <property type="protein sequence ID" value="QLH07114.1"/>
    <property type="molecule type" value="Genomic_DNA"/>
</dbReference>
<protein>
    <submittedName>
        <fullName evidence="1">Uncharacterized protein</fullName>
    </submittedName>
</protein>
<dbReference type="GeneID" id="56068142"/>
<evidence type="ECO:0000313" key="2">
    <source>
        <dbReference type="Proteomes" id="UP000509478"/>
    </source>
</evidence>
<dbReference type="Proteomes" id="UP000509478">
    <property type="component" value="Chromosome"/>
</dbReference>
<proteinExistence type="predicted"/>